<sequence>MARVAGTFISVFINSCKRDREFYNPVGYCRDPIPGSSWVGSLHSSSWESVAGYIISG</sequence>
<evidence type="ECO:0000313" key="1">
    <source>
        <dbReference type="EMBL" id="APU69839.1"/>
    </source>
</evidence>
<gene>
    <name evidence="1" type="ORF">GRFL_3115</name>
</gene>
<evidence type="ECO:0000313" key="2">
    <source>
        <dbReference type="Proteomes" id="UP000186230"/>
    </source>
</evidence>
<dbReference type="KEGG" id="gfl:GRFL_3115"/>
<accession>A0A1L7I8C2</accession>
<keyword evidence="2" id="KW-1185">Reference proteome</keyword>
<name>A0A1L7I8C2_9FLAO</name>
<reference evidence="1 2" key="1">
    <citation type="submission" date="2016-07" db="EMBL/GenBank/DDBJ databases">
        <title>Multi-omics approach to identify versatile polysaccharide utilization systems of a marine flavobacterium Gramella flava.</title>
        <authorList>
            <person name="Tang K."/>
        </authorList>
    </citation>
    <scope>NUCLEOTIDE SEQUENCE [LARGE SCALE GENOMIC DNA]</scope>
    <source>
        <strain evidence="1 2">JLT2011</strain>
    </source>
</reference>
<dbReference type="EMBL" id="CP016359">
    <property type="protein sequence ID" value="APU69839.1"/>
    <property type="molecule type" value="Genomic_DNA"/>
</dbReference>
<protein>
    <submittedName>
        <fullName evidence="1">Uncharacterized protein</fullName>
    </submittedName>
</protein>
<organism evidence="1 2">
    <name type="scientific">Christiangramia flava JLT2011</name>
    <dbReference type="NCBI Taxonomy" id="1229726"/>
    <lineage>
        <taxon>Bacteria</taxon>
        <taxon>Pseudomonadati</taxon>
        <taxon>Bacteroidota</taxon>
        <taxon>Flavobacteriia</taxon>
        <taxon>Flavobacteriales</taxon>
        <taxon>Flavobacteriaceae</taxon>
        <taxon>Christiangramia</taxon>
    </lineage>
</organism>
<dbReference type="AlphaFoldDB" id="A0A1L7I8C2"/>
<proteinExistence type="predicted"/>
<dbReference type="Proteomes" id="UP000186230">
    <property type="component" value="Chromosome"/>
</dbReference>